<dbReference type="Proteomes" id="UP000240883">
    <property type="component" value="Unassembled WGS sequence"/>
</dbReference>
<evidence type="ECO:0000313" key="3">
    <source>
        <dbReference type="Proteomes" id="UP000240883"/>
    </source>
</evidence>
<dbReference type="Pfam" id="PF01476">
    <property type="entry name" value="LysM"/>
    <property type="match status" value="2"/>
</dbReference>
<dbReference type="InterPro" id="IPR018392">
    <property type="entry name" value="LysM"/>
</dbReference>
<evidence type="ECO:0000313" key="2">
    <source>
        <dbReference type="EMBL" id="PSN68316.1"/>
    </source>
</evidence>
<dbReference type="EMBL" id="KZ678134">
    <property type="protein sequence ID" value="PSN68316.1"/>
    <property type="molecule type" value="Genomic_DNA"/>
</dbReference>
<dbReference type="CDD" id="cd00118">
    <property type="entry name" value="LysM"/>
    <property type="match status" value="2"/>
</dbReference>
<dbReference type="SMART" id="SM00257">
    <property type="entry name" value="LysM"/>
    <property type="match status" value="2"/>
</dbReference>
<protein>
    <recommendedName>
        <fullName evidence="1">LysM domain-containing protein</fullName>
    </recommendedName>
</protein>
<proteinExistence type="predicted"/>
<keyword evidence="3" id="KW-1185">Reference proteome</keyword>
<dbReference type="AlphaFoldDB" id="A0A2T2NSR5"/>
<reference evidence="2 3" key="1">
    <citation type="journal article" date="2018" name="Front. Microbiol.">
        <title>Genome-Wide Analysis of Corynespora cassiicola Leaf Fall Disease Putative Effectors.</title>
        <authorList>
            <person name="Lopez D."/>
            <person name="Ribeiro S."/>
            <person name="Label P."/>
            <person name="Fumanal B."/>
            <person name="Venisse J.S."/>
            <person name="Kohler A."/>
            <person name="de Oliveira R.R."/>
            <person name="Labutti K."/>
            <person name="Lipzen A."/>
            <person name="Lail K."/>
            <person name="Bauer D."/>
            <person name="Ohm R.A."/>
            <person name="Barry K.W."/>
            <person name="Spatafora J."/>
            <person name="Grigoriev I.V."/>
            <person name="Martin F.M."/>
            <person name="Pujade-Renaud V."/>
        </authorList>
    </citation>
    <scope>NUCLEOTIDE SEQUENCE [LARGE SCALE GENOMIC DNA]</scope>
    <source>
        <strain evidence="2 3">Philippines</strain>
    </source>
</reference>
<organism evidence="2 3">
    <name type="scientific">Corynespora cassiicola Philippines</name>
    <dbReference type="NCBI Taxonomy" id="1448308"/>
    <lineage>
        <taxon>Eukaryota</taxon>
        <taxon>Fungi</taxon>
        <taxon>Dikarya</taxon>
        <taxon>Ascomycota</taxon>
        <taxon>Pezizomycotina</taxon>
        <taxon>Dothideomycetes</taxon>
        <taxon>Pleosporomycetidae</taxon>
        <taxon>Pleosporales</taxon>
        <taxon>Corynesporascaceae</taxon>
        <taxon>Corynespora</taxon>
    </lineage>
</organism>
<name>A0A2T2NSR5_CORCC</name>
<dbReference type="InterPro" id="IPR036779">
    <property type="entry name" value="LysM_dom_sf"/>
</dbReference>
<gene>
    <name evidence="2" type="ORF">BS50DRAFT_467239</name>
</gene>
<evidence type="ECO:0000259" key="1">
    <source>
        <dbReference type="PROSITE" id="PS51782"/>
    </source>
</evidence>
<feature type="non-terminal residue" evidence="2">
    <location>
        <position position="185"/>
    </location>
</feature>
<feature type="domain" description="LysM" evidence="1">
    <location>
        <begin position="137"/>
        <end position="181"/>
    </location>
</feature>
<dbReference type="Gene3D" id="3.10.350.10">
    <property type="entry name" value="LysM domain"/>
    <property type="match status" value="2"/>
</dbReference>
<sequence length="185" mass="18652">TVAQGDTLTKLGEQFNTGICDIANANNLQGNAINNLQPGDTLTIPPPAAQKDDTSCLPPPAPPASATCVLGGPDRFVGQQGLSVEQTAKFLNITMDSLVQANAAAMNATAGANATAADTAGMILSVPVCPGSSCKISQGTIQEGDIFDAVAAKAGSTTGQILALNPGIDRLNLQVGQTFTLPSEC</sequence>
<dbReference type="PROSITE" id="PS51782">
    <property type="entry name" value="LYSM"/>
    <property type="match status" value="2"/>
</dbReference>
<accession>A0A2T2NSR5</accession>
<feature type="non-terminal residue" evidence="2">
    <location>
        <position position="1"/>
    </location>
</feature>
<dbReference type="OrthoDB" id="2107166at2759"/>
<feature type="domain" description="LysM" evidence="1">
    <location>
        <begin position="1"/>
        <end position="44"/>
    </location>
</feature>
<dbReference type="SUPFAM" id="SSF54106">
    <property type="entry name" value="LysM domain"/>
    <property type="match status" value="1"/>
</dbReference>
<dbReference type="STRING" id="1448308.A0A2T2NSR5"/>